<gene>
    <name evidence="2" type="ORF">NEZAVI_LOCUS7323</name>
</gene>
<accession>A0A9P0MP35</accession>
<keyword evidence="3" id="KW-1185">Reference proteome</keyword>
<dbReference type="Proteomes" id="UP001152798">
    <property type="component" value="Chromosome 3"/>
</dbReference>
<reference evidence="2" key="1">
    <citation type="submission" date="2022-01" db="EMBL/GenBank/DDBJ databases">
        <authorList>
            <person name="King R."/>
        </authorList>
    </citation>
    <scope>NUCLEOTIDE SEQUENCE</scope>
</reference>
<name>A0A9P0MP35_NEZVI</name>
<evidence type="ECO:0000256" key="1">
    <source>
        <dbReference type="SAM" id="MobiDB-lite"/>
    </source>
</evidence>
<evidence type="ECO:0000313" key="2">
    <source>
        <dbReference type="EMBL" id="CAH1397512.1"/>
    </source>
</evidence>
<feature type="compositionally biased region" description="Basic and acidic residues" evidence="1">
    <location>
        <begin position="50"/>
        <end position="66"/>
    </location>
</feature>
<proteinExistence type="predicted"/>
<feature type="region of interest" description="Disordered" evidence="1">
    <location>
        <begin position="35"/>
        <end position="101"/>
    </location>
</feature>
<protein>
    <submittedName>
        <fullName evidence="2">Uncharacterized protein</fullName>
    </submittedName>
</protein>
<dbReference type="AlphaFoldDB" id="A0A9P0MP35"/>
<sequence>MAGGGRALKEAVPAALKLWKTMRRQQSRNRVAAKIIRKTHPESGPTIGHSAKDTKVIPDPAKKAEESDVLVSDSSTQVKIKEPRKPRVQGPNMSRPPRPNCLQQRLQEDTLPKWSRPLGHQLKTQRSLENLCLRLRRPVG</sequence>
<dbReference type="EMBL" id="OV725079">
    <property type="protein sequence ID" value="CAH1397512.1"/>
    <property type="molecule type" value="Genomic_DNA"/>
</dbReference>
<organism evidence="2 3">
    <name type="scientific">Nezara viridula</name>
    <name type="common">Southern green stink bug</name>
    <name type="synonym">Cimex viridulus</name>
    <dbReference type="NCBI Taxonomy" id="85310"/>
    <lineage>
        <taxon>Eukaryota</taxon>
        <taxon>Metazoa</taxon>
        <taxon>Ecdysozoa</taxon>
        <taxon>Arthropoda</taxon>
        <taxon>Hexapoda</taxon>
        <taxon>Insecta</taxon>
        <taxon>Pterygota</taxon>
        <taxon>Neoptera</taxon>
        <taxon>Paraneoptera</taxon>
        <taxon>Hemiptera</taxon>
        <taxon>Heteroptera</taxon>
        <taxon>Panheteroptera</taxon>
        <taxon>Pentatomomorpha</taxon>
        <taxon>Pentatomoidea</taxon>
        <taxon>Pentatomidae</taxon>
        <taxon>Pentatominae</taxon>
        <taxon>Nezara</taxon>
    </lineage>
</organism>
<evidence type="ECO:0000313" key="3">
    <source>
        <dbReference type="Proteomes" id="UP001152798"/>
    </source>
</evidence>